<evidence type="ECO:0000256" key="4">
    <source>
        <dbReference type="ARBA" id="ARBA00014689"/>
    </source>
</evidence>
<evidence type="ECO:0000256" key="5">
    <source>
        <dbReference type="ARBA" id="ARBA00022448"/>
    </source>
</evidence>
<dbReference type="PANTHER" id="PTHR36835">
    <property type="entry name" value="CYTOCHROME BO(3) UBIQUINOL OXIDASE SUBUNIT 4"/>
    <property type="match status" value="1"/>
</dbReference>
<accession>A0A239DRG1</accession>
<keyword evidence="6" id="KW-1003">Cell membrane</keyword>
<dbReference type="PANTHER" id="PTHR36835:SF1">
    <property type="entry name" value="CYTOCHROME BO(3) UBIQUINOL OXIDASE SUBUNIT 4"/>
    <property type="match status" value="1"/>
</dbReference>
<evidence type="ECO:0000256" key="17">
    <source>
        <dbReference type="SAM" id="MobiDB-lite"/>
    </source>
</evidence>
<feature type="compositionally biased region" description="Low complexity" evidence="17">
    <location>
        <begin position="1"/>
        <end position="10"/>
    </location>
</feature>
<feature type="region of interest" description="Disordered" evidence="17">
    <location>
        <begin position="1"/>
        <end position="29"/>
    </location>
</feature>
<evidence type="ECO:0000256" key="12">
    <source>
        <dbReference type="ARBA" id="ARBA00025694"/>
    </source>
</evidence>
<evidence type="ECO:0000256" key="13">
    <source>
        <dbReference type="ARBA" id="ARBA00030071"/>
    </source>
</evidence>
<evidence type="ECO:0000256" key="3">
    <source>
        <dbReference type="ARBA" id="ARBA00011700"/>
    </source>
</evidence>
<dbReference type="GO" id="GO:0005886">
    <property type="term" value="C:plasma membrane"/>
    <property type="evidence" value="ECO:0007669"/>
    <property type="project" value="UniProtKB-SubCell"/>
</dbReference>
<dbReference type="InterPro" id="IPR050968">
    <property type="entry name" value="Cytochrome_c_oxidase_bac_sub4"/>
</dbReference>
<evidence type="ECO:0000256" key="14">
    <source>
        <dbReference type="ARBA" id="ARBA00030211"/>
    </source>
</evidence>
<proteinExistence type="inferred from homology"/>
<keyword evidence="20" id="KW-1185">Reference proteome</keyword>
<feature type="transmembrane region" description="Helical" evidence="18">
    <location>
        <begin position="96"/>
        <end position="118"/>
    </location>
</feature>
<dbReference type="InterPro" id="IPR014210">
    <property type="entry name" value="Cyt_o_ubiqinol_oxidase_su4"/>
</dbReference>
<protein>
    <recommendedName>
        <fullName evidence="4">Cytochrome bo(3) ubiquinol oxidase subunit 4</fullName>
    </recommendedName>
    <alternativeName>
        <fullName evidence="16">Cytochrome o ubiquinol oxidase subunit 4</fullName>
    </alternativeName>
    <alternativeName>
        <fullName evidence="13">Oxidase bo(3) subunit 4</fullName>
    </alternativeName>
    <alternativeName>
        <fullName evidence="14">Ubiquinol oxidase polypeptide IV</fullName>
    </alternativeName>
    <alternativeName>
        <fullName evidence="15">Ubiquinol oxidase subunit 4</fullName>
    </alternativeName>
</protein>
<feature type="transmembrane region" description="Helical" evidence="18">
    <location>
        <begin position="66"/>
        <end position="84"/>
    </location>
</feature>
<dbReference type="GO" id="GO:0009486">
    <property type="term" value="F:cytochrome bo3 ubiquinol oxidase activity"/>
    <property type="evidence" value="ECO:0007669"/>
    <property type="project" value="InterPro"/>
</dbReference>
<keyword evidence="8" id="KW-0249">Electron transport</keyword>
<dbReference type="Pfam" id="PF03626">
    <property type="entry name" value="COX4_pro"/>
    <property type="match status" value="1"/>
</dbReference>
<evidence type="ECO:0000256" key="9">
    <source>
        <dbReference type="ARBA" id="ARBA00022989"/>
    </source>
</evidence>
<keyword evidence="5" id="KW-0813">Transport</keyword>
<evidence type="ECO:0000256" key="7">
    <source>
        <dbReference type="ARBA" id="ARBA00022692"/>
    </source>
</evidence>
<evidence type="ECO:0000256" key="16">
    <source>
        <dbReference type="ARBA" id="ARBA00032185"/>
    </source>
</evidence>
<dbReference type="OrthoDB" id="2375888at2"/>
<comment type="subcellular location">
    <subcellularLocation>
        <location evidence="1">Cell membrane</location>
        <topology evidence="1">Multi-pass membrane protein</topology>
    </subcellularLocation>
</comment>
<evidence type="ECO:0000313" key="20">
    <source>
        <dbReference type="Proteomes" id="UP000198284"/>
    </source>
</evidence>
<keyword evidence="7 18" id="KW-0812">Transmembrane</keyword>
<evidence type="ECO:0000256" key="8">
    <source>
        <dbReference type="ARBA" id="ARBA00022982"/>
    </source>
</evidence>
<dbReference type="AlphaFoldDB" id="A0A239DRG1"/>
<gene>
    <name evidence="19" type="ORF">SAMN06265795_102309</name>
</gene>
<dbReference type="InterPro" id="IPR005171">
    <property type="entry name" value="Cyt_c_oxidase_su4_prok"/>
</dbReference>
<dbReference type="Proteomes" id="UP000198284">
    <property type="component" value="Unassembled WGS sequence"/>
</dbReference>
<evidence type="ECO:0000256" key="11">
    <source>
        <dbReference type="ARBA" id="ARBA00023136"/>
    </source>
</evidence>
<evidence type="ECO:0000256" key="18">
    <source>
        <dbReference type="SAM" id="Phobius"/>
    </source>
</evidence>
<feature type="transmembrane region" description="Helical" evidence="18">
    <location>
        <begin position="35"/>
        <end position="54"/>
    </location>
</feature>
<evidence type="ECO:0000313" key="19">
    <source>
        <dbReference type="EMBL" id="SNS34498.1"/>
    </source>
</evidence>
<comment type="subunit">
    <text evidence="3">Heterooctamer of two A chains, two B chains, two C chains and two D chains.</text>
</comment>
<dbReference type="NCBIfam" id="TIGR02847">
    <property type="entry name" value="CyoD"/>
    <property type="match status" value="1"/>
</dbReference>
<dbReference type="EMBL" id="FZOT01000002">
    <property type="protein sequence ID" value="SNS34498.1"/>
    <property type="molecule type" value="Genomic_DNA"/>
</dbReference>
<name>A0A239DRG1_9BURK</name>
<organism evidence="19 20">
    <name type="scientific">Noviherbaspirillum humi</name>
    <dbReference type="NCBI Taxonomy" id="1688639"/>
    <lineage>
        <taxon>Bacteria</taxon>
        <taxon>Pseudomonadati</taxon>
        <taxon>Pseudomonadota</taxon>
        <taxon>Betaproteobacteria</taxon>
        <taxon>Burkholderiales</taxon>
        <taxon>Oxalobacteraceae</taxon>
        <taxon>Noviherbaspirillum</taxon>
    </lineage>
</organism>
<comment type="similarity">
    <text evidence="2">Belongs to the cytochrome c oxidase bacterial subunit 4 family.</text>
</comment>
<evidence type="ECO:0000256" key="1">
    <source>
        <dbReference type="ARBA" id="ARBA00004651"/>
    </source>
</evidence>
<evidence type="ECO:0000256" key="2">
    <source>
        <dbReference type="ARBA" id="ARBA00008079"/>
    </source>
</evidence>
<dbReference type="GO" id="GO:0019646">
    <property type="term" value="P:aerobic electron transport chain"/>
    <property type="evidence" value="ECO:0007669"/>
    <property type="project" value="TreeGrafter"/>
</dbReference>
<keyword evidence="9 18" id="KW-1133">Transmembrane helix</keyword>
<sequence length="140" mass="15206">MSGHHAQPAHGAHEHHGHGDHHGHDGHDHGSLKSYAVGFILSVILTAIPFWLVMGKKIDSSGTLGIVLLGFAVVQIVVHMIYFLHMNSKAEGGWSMLAMLFTVLVVGIMLAGSIWVMYHMNHNMMPGMGPDAAQHVHKLP</sequence>
<dbReference type="RefSeq" id="WP_089398162.1">
    <property type="nucleotide sequence ID" value="NZ_FZOT01000002.1"/>
</dbReference>
<dbReference type="GO" id="GO:0015078">
    <property type="term" value="F:proton transmembrane transporter activity"/>
    <property type="evidence" value="ECO:0007669"/>
    <property type="project" value="TreeGrafter"/>
</dbReference>
<evidence type="ECO:0000256" key="15">
    <source>
        <dbReference type="ARBA" id="ARBA00031887"/>
    </source>
</evidence>
<evidence type="ECO:0000256" key="10">
    <source>
        <dbReference type="ARBA" id="ARBA00023002"/>
    </source>
</evidence>
<comment type="function">
    <text evidence="12">Cytochrome bo(3) ubiquinol terminal oxidase is the component of the aerobic respiratory chain of E.coli that predominates when cells are grown at high aeration. Has proton pump activity across the membrane in addition to electron transfer, pumping 2 protons/electron.</text>
</comment>
<reference evidence="19 20" key="1">
    <citation type="submission" date="2017-06" db="EMBL/GenBank/DDBJ databases">
        <authorList>
            <person name="Kim H.J."/>
            <person name="Triplett B.A."/>
        </authorList>
    </citation>
    <scope>NUCLEOTIDE SEQUENCE [LARGE SCALE GENOMIC DNA]</scope>
    <source>
        <strain evidence="19 20">U15</strain>
    </source>
</reference>
<keyword evidence="11 18" id="KW-0472">Membrane</keyword>
<keyword evidence="10" id="KW-0560">Oxidoreductase</keyword>
<dbReference type="GO" id="GO:0015990">
    <property type="term" value="P:electron transport coupled proton transport"/>
    <property type="evidence" value="ECO:0007669"/>
    <property type="project" value="InterPro"/>
</dbReference>
<feature type="compositionally biased region" description="Basic and acidic residues" evidence="17">
    <location>
        <begin position="20"/>
        <end position="29"/>
    </location>
</feature>
<dbReference type="GO" id="GO:0009319">
    <property type="term" value="C:cytochrome o ubiquinol oxidase complex"/>
    <property type="evidence" value="ECO:0007669"/>
    <property type="project" value="TreeGrafter"/>
</dbReference>
<evidence type="ECO:0000256" key="6">
    <source>
        <dbReference type="ARBA" id="ARBA00022475"/>
    </source>
</evidence>